<dbReference type="OrthoDB" id="191686at2759"/>
<evidence type="ECO:0000259" key="1">
    <source>
        <dbReference type="PROSITE" id="PS50222"/>
    </source>
</evidence>
<evidence type="ECO:0000313" key="2">
    <source>
        <dbReference type="EMBL" id="KMS93595.1"/>
    </source>
</evidence>
<proteinExistence type="predicted"/>
<feature type="non-terminal residue" evidence="2">
    <location>
        <position position="1"/>
    </location>
</feature>
<sequence>IDFLFRMYDMNGLGYLTRTELTTMLNSVMFAAYTIVDASMDGDNLSAETVQKLNEKVQLLVSSAFSGLDSDRLWQGQFKQWVGRCL</sequence>
<feature type="domain" description="EF-hand" evidence="1">
    <location>
        <begin position="1"/>
        <end position="31"/>
    </location>
</feature>
<dbReference type="EMBL" id="KQ100987">
    <property type="protein sequence ID" value="KMS93595.1"/>
    <property type="molecule type" value="Genomic_DNA"/>
</dbReference>
<dbReference type="PROSITE" id="PS50222">
    <property type="entry name" value="EF_HAND_2"/>
    <property type="match status" value="1"/>
</dbReference>
<name>A0A0J8DS91_BETVV</name>
<gene>
    <name evidence="2" type="ORF">BVRB_029890</name>
</gene>
<evidence type="ECO:0000313" key="3">
    <source>
        <dbReference type="Proteomes" id="UP000035740"/>
    </source>
</evidence>
<dbReference type="Gene3D" id="1.10.238.10">
    <property type="entry name" value="EF-hand"/>
    <property type="match status" value="1"/>
</dbReference>
<dbReference type="GO" id="GO:0005509">
    <property type="term" value="F:calcium ion binding"/>
    <property type="evidence" value="ECO:0007669"/>
    <property type="project" value="InterPro"/>
</dbReference>
<reference evidence="2 3" key="1">
    <citation type="journal article" date="2014" name="Nature">
        <title>The genome of the recently domesticated crop plant sugar beet (Beta vulgaris).</title>
        <authorList>
            <person name="Dohm J.C."/>
            <person name="Minoche A.E."/>
            <person name="Holtgrawe D."/>
            <person name="Capella-Gutierrez S."/>
            <person name="Zakrzewski F."/>
            <person name="Tafer H."/>
            <person name="Rupp O."/>
            <person name="Sorensen T.R."/>
            <person name="Stracke R."/>
            <person name="Reinhardt R."/>
            <person name="Goesmann A."/>
            <person name="Kraft T."/>
            <person name="Schulz B."/>
            <person name="Stadler P.F."/>
            <person name="Schmidt T."/>
            <person name="Gabaldon T."/>
            <person name="Lehrach H."/>
            <person name="Weisshaar B."/>
            <person name="Himmelbauer H."/>
        </authorList>
    </citation>
    <scope>NUCLEOTIDE SEQUENCE [LARGE SCALE GENOMIC DNA]</scope>
    <source>
        <tissue evidence="2">Taproot</tissue>
    </source>
</reference>
<protein>
    <recommendedName>
        <fullName evidence="1">EF-hand domain-containing protein</fullName>
    </recommendedName>
</protein>
<dbReference type="InterPro" id="IPR002048">
    <property type="entry name" value="EF_hand_dom"/>
</dbReference>
<dbReference type="AlphaFoldDB" id="A0A0J8DS91"/>
<dbReference type="SUPFAM" id="SSF47473">
    <property type="entry name" value="EF-hand"/>
    <property type="match status" value="1"/>
</dbReference>
<organism evidence="2 3">
    <name type="scientific">Beta vulgaris subsp. vulgaris</name>
    <name type="common">Beet</name>
    <dbReference type="NCBI Taxonomy" id="3555"/>
    <lineage>
        <taxon>Eukaryota</taxon>
        <taxon>Viridiplantae</taxon>
        <taxon>Streptophyta</taxon>
        <taxon>Embryophyta</taxon>
        <taxon>Tracheophyta</taxon>
        <taxon>Spermatophyta</taxon>
        <taxon>Magnoliopsida</taxon>
        <taxon>eudicotyledons</taxon>
        <taxon>Gunneridae</taxon>
        <taxon>Pentapetalae</taxon>
        <taxon>Caryophyllales</taxon>
        <taxon>Chenopodiaceae</taxon>
        <taxon>Betoideae</taxon>
        <taxon>Beta</taxon>
    </lineage>
</organism>
<dbReference type="Proteomes" id="UP000035740">
    <property type="component" value="Unassembled WGS sequence"/>
</dbReference>
<accession>A0A0J8DS91</accession>
<keyword evidence="3" id="KW-1185">Reference proteome</keyword>
<dbReference type="InterPro" id="IPR011992">
    <property type="entry name" value="EF-hand-dom_pair"/>
</dbReference>
<dbReference type="Gramene" id="KMS93595">
    <property type="protein sequence ID" value="KMS93595"/>
    <property type="gene ID" value="BVRB_029890"/>
</dbReference>